<keyword evidence="2" id="KW-1185">Reference proteome</keyword>
<dbReference type="InterPro" id="IPR050143">
    <property type="entry name" value="TRIM/RBCC"/>
</dbReference>
<sequence>MMKGEFEKLHQFLRQEEAARLHALMEEEKKKIRKAGEMIRTLNEAITPLEDKIQLTEGELHAGGEGVEYLQKYKDTMSSTCSGDTEPERINRPLIDVAKHLGNLQYAVWEKMKQIAPYTPVILDPRTAGQSVKVSSELNSFHIAPGPSQRAEQHVNEAAPANAERFHPHPCILAREGFNTGVHCWNIE</sequence>
<dbReference type="EMBL" id="JAHUTJ010051235">
    <property type="protein sequence ID" value="MED6284652.1"/>
    <property type="molecule type" value="Genomic_DNA"/>
</dbReference>
<feature type="non-terminal residue" evidence="1">
    <location>
        <position position="188"/>
    </location>
</feature>
<comment type="caution">
    <text evidence="1">The sequence shown here is derived from an EMBL/GenBank/DDBJ whole genome shotgun (WGS) entry which is preliminary data.</text>
</comment>
<dbReference type="SUPFAM" id="SSF49899">
    <property type="entry name" value="Concanavalin A-like lectins/glucanases"/>
    <property type="match status" value="1"/>
</dbReference>
<organism evidence="1 2">
    <name type="scientific">Characodon lateralis</name>
    <dbReference type="NCBI Taxonomy" id="208331"/>
    <lineage>
        <taxon>Eukaryota</taxon>
        <taxon>Metazoa</taxon>
        <taxon>Chordata</taxon>
        <taxon>Craniata</taxon>
        <taxon>Vertebrata</taxon>
        <taxon>Euteleostomi</taxon>
        <taxon>Actinopterygii</taxon>
        <taxon>Neopterygii</taxon>
        <taxon>Teleostei</taxon>
        <taxon>Neoteleostei</taxon>
        <taxon>Acanthomorphata</taxon>
        <taxon>Ovalentaria</taxon>
        <taxon>Atherinomorphae</taxon>
        <taxon>Cyprinodontiformes</taxon>
        <taxon>Goodeidae</taxon>
        <taxon>Characodon</taxon>
    </lineage>
</organism>
<dbReference type="Proteomes" id="UP001352852">
    <property type="component" value="Unassembled WGS sequence"/>
</dbReference>
<accession>A0ABU7EBK7</accession>
<dbReference type="InterPro" id="IPR013320">
    <property type="entry name" value="ConA-like_dom_sf"/>
</dbReference>
<proteinExistence type="predicted"/>
<dbReference type="Gene3D" id="2.60.120.920">
    <property type="match status" value="1"/>
</dbReference>
<evidence type="ECO:0000313" key="1">
    <source>
        <dbReference type="EMBL" id="MED6284652.1"/>
    </source>
</evidence>
<dbReference type="InterPro" id="IPR043136">
    <property type="entry name" value="B30.2/SPRY_sf"/>
</dbReference>
<protein>
    <submittedName>
        <fullName evidence="1">Uncharacterized protein</fullName>
    </submittedName>
</protein>
<gene>
    <name evidence="1" type="ORF">CHARACLAT_021174</name>
</gene>
<reference evidence="1 2" key="1">
    <citation type="submission" date="2021-06" db="EMBL/GenBank/DDBJ databases">
        <authorList>
            <person name="Palmer J.M."/>
        </authorList>
    </citation>
    <scope>NUCLEOTIDE SEQUENCE [LARGE SCALE GENOMIC DNA]</scope>
    <source>
        <strain evidence="1 2">CL_MEX2019</strain>
        <tissue evidence="1">Muscle</tissue>
    </source>
</reference>
<evidence type="ECO:0000313" key="2">
    <source>
        <dbReference type="Proteomes" id="UP001352852"/>
    </source>
</evidence>
<name>A0ABU7EBK7_9TELE</name>
<dbReference type="PANTHER" id="PTHR24103">
    <property type="entry name" value="E3 UBIQUITIN-PROTEIN LIGASE TRIM"/>
    <property type="match status" value="1"/>
</dbReference>